<proteinExistence type="inferred from homology"/>
<dbReference type="InterPro" id="IPR013128">
    <property type="entry name" value="Peptidase_C1A"/>
</dbReference>
<keyword evidence="5" id="KW-0788">Thiol protease</keyword>
<dbReference type="PRINTS" id="PR00705">
    <property type="entry name" value="PAPAIN"/>
</dbReference>
<evidence type="ECO:0000256" key="4">
    <source>
        <dbReference type="ARBA" id="ARBA00022801"/>
    </source>
</evidence>
<name>A0A8S2AC43_ARAAE</name>
<dbReference type="InterPro" id="IPR025660">
    <property type="entry name" value="Pept_his_AS"/>
</dbReference>
<dbReference type="PROSITE" id="PS00640">
    <property type="entry name" value="THIOL_PROTEASE_ASN"/>
    <property type="match status" value="1"/>
</dbReference>
<gene>
    <name evidence="10" type="ORF">AARE701A_LOCUS9888</name>
</gene>
<dbReference type="Gene3D" id="3.90.70.10">
    <property type="entry name" value="Cysteine proteinases"/>
    <property type="match status" value="1"/>
</dbReference>
<protein>
    <submittedName>
        <fullName evidence="10">Uncharacterized protein</fullName>
    </submittedName>
</protein>
<evidence type="ECO:0000256" key="1">
    <source>
        <dbReference type="ARBA" id="ARBA00008455"/>
    </source>
</evidence>
<dbReference type="AlphaFoldDB" id="A0A8S2AC43"/>
<dbReference type="SUPFAM" id="SSF54001">
    <property type="entry name" value="Cysteine proteinases"/>
    <property type="match status" value="1"/>
</dbReference>
<feature type="compositionally biased region" description="Polar residues" evidence="7">
    <location>
        <begin position="23"/>
        <end position="53"/>
    </location>
</feature>
<feature type="domain" description="Peptidase C1A papain C-terminal" evidence="8">
    <location>
        <begin position="474"/>
        <end position="693"/>
    </location>
</feature>
<keyword evidence="6" id="KW-1015">Disulfide bond</keyword>
<dbReference type="GO" id="GO:0006508">
    <property type="term" value="P:proteolysis"/>
    <property type="evidence" value="ECO:0007669"/>
    <property type="project" value="UniProtKB-KW"/>
</dbReference>
<feature type="region of interest" description="Disordered" evidence="7">
    <location>
        <begin position="324"/>
        <end position="370"/>
    </location>
</feature>
<evidence type="ECO:0000256" key="2">
    <source>
        <dbReference type="ARBA" id="ARBA00022670"/>
    </source>
</evidence>
<dbReference type="InterPro" id="IPR000668">
    <property type="entry name" value="Peptidase_C1A_C"/>
</dbReference>
<evidence type="ECO:0000256" key="6">
    <source>
        <dbReference type="ARBA" id="ARBA00023157"/>
    </source>
</evidence>
<dbReference type="GO" id="GO:0008234">
    <property type="term" value="F:cysteine-type peptidase activity"/>
    <property type="evidence" value="ECO:0007669"/>
    <property type="project" value="UniProtKB-KW"/>
</dbReference>
<sequence length="694" mass="76442">MSFSGNDYSRFLSQGNALVPRASRSQWTVPRSQGNASRNCNPPSPASQNQQAGLSPPPSNPNSPNPSHSATQPPTGRLNDLTLEELLDSPGRQSLQRLDPNRPPGTLWFDIDGSVAASVRKIFERDFKEPHANWTQTPDAVVNRWYETFAGKWKNKGDEAKPKWIDPEVWTGLVRFWRDPKSEIRIGVSTVEMLDIMIPMALCEETGDSTPDFLVVLEQTHRKPDGTFIDRKSEEIYKEVSSRIEEEESHLFTGDNTESSASGGLSVAAKNKIYAQVAPRKKGRLYGVGSLQNEASSVHVGPLPTHNDREVLLEKLAAAEARMYRGPSEPANAEATRTAEGNETGGDQTGTDQTGTDQTGGTETGTATSRGGLFEASAIEKHEQWMARFNRVYSDESEKRNRFEIFKKNLEFVQSFNMNKNTTYKLDVNEFSDLTDEEFRATHTGLVVPEDITGISTLSSDKTVPFRYGNVSDTGESMDWRQEGAVTPVKYQGRCGGCWAFSAVAAVEGITKITKGELVSLSEQQLLDCDRDYNQGCHGGIMSKAFEYIIKNQGITTEDNYPYQESQQTCSSSTTLSSSFRAATISGYETVPMNNEEALLQAVSQQPVSVGIEGTGAAFRHYSGGIFNGECGTDLHHAVTIVGYGMSEDGTKYWVVKNSWGETWGEDGFMRVKRDVDAPQGMCGLAMLAFYPLA</sequence>
<dbReference type="PANTHER" id="PTHR12411">
    <property type="entry name" value="CYSTEINE PROTEASE FAMILY C1-RELATED"/>
    <property type="match status" value="1"/>
</dbReference>
<evidence type="ECO:0000259" key="9">
    <source>
        <dbReference type="SMART" id="SM00848"/>
    </source>
</evidence>
<dbReference type="EMBL" id="LR999454">
    <property type="protein sequence ID" value="CAE6015758.1"/>
    <property type="molecule type" value="Genomic_DNA"/>
</dbReference>
<dbReference type="PROSITE" id="PS00639">
    <property type="entry name" value="THIOL_PROTEASE_HIS"/>
    <property type="match status" value="1"/>
</dbReference>
<dbReference type="InterPro" id="IPR004252">
    <property type="entry name" value="Probable_transposase_24"/>
</dbReference>
<dbReference type="SMART" id="SM00645">
    <property type="entry name" value="Pept_C1"/>
    <property type="match status" value="1"/>
</dbReference>
<dbReference type="Pfam" id="PF08246">
    <property type="entry name" value="Inhibitor_I29"/>
    <property type="match status" value="1"/>
</dbReference>
<keyword evidence="4" id="KW-0378">Hydrolase</keyword>
<evidence type="ECO:0000313" key="10">
    <source>
        <dbReference type="EMBL" id="CAE6015758.1"/>
    </source>
</evidence>
<evidence type="ECO:0000259" key="8">
    <source>
        <dbReference type="SMART" id="SM00645"/>
    </source>
</evidence>
<dbReference type="Pfam" id="PF03004">
    <property type="entry name" value="Transposase_24"/>
    <property type="match status" value="1"/>
</dbReference>
<feature type="domain" description="Cathepsin propeptide inhibitor" evidence="9">
    <location>
        <begin position="382"/>
        <end position="439"/>
    </location>
</feature>
<evidence type="ECO:0000313" key="11">
    <source>
        <dbReference type="Proteomes" id="UP000682877"/>
    </source>
</evidence>
<dbReference type="CDD" id="cd02248">
    <property type="entry name" value="Peptidase_C1A"/>
    <property type="match status" value="1"/>
</dbReference>
<feature type="region of interest" description="Disordered" evidence="7">
    <location>
        <begin position="15"/>
        <end position="77"/>
    </location>
</feature>
<accession>A0A8S2AC43</accession>
<organism evidence="10 11">
    <name type="scientific">Arabidopsis arenosa</name>
    <name type="common">Sand rock-cress</name>
    <name type="synonym">Cardaminopsis arenosa</name>
    <dbReference type="NCBI Taxonomy" id="38785"/>
    <lineage>
        <taxon>Eukaryota</taxon>
        <taxon>Viridiplantae</taxon>
        <taxon>Streptophyta</taxon>
        <taxon>Embryophyta</taxon>
        <taxon>Tracheophyta</taxon>
        <taxon>Spermatophyta</taxon>
        <taxon>Magnoliopsida</taxon>
        <taxon>eudicotyledons</taxon>
        <taxon>Gunneridae</taxon>
        <taxon>Pentapetalae</taxon>
        <taxon>rosids</taxon>
        <taxon>malvids</taxon>
        <taxon>Brassicales</taxon>
        <taxon>Brassicaceae</taxon>
        <taxon>Camelineae</taxon>
        <taxon>Arabidopsis</taxon>
    </lineage>
</organism>
<keyword evidence="2" id="KW-0645">Protease</keyword>
<dbReference type="FunFam" id="3.90.70.10:FF:000067">
    <property type="entry name" value="Senescence-specific cysteine protease"/>
    <property type="match status" value="1"/>
</dbReference>
<dbReference type="PROSITE" id="PS00139">
    <property type="entry name" value="THIOL_PROTEASE_CYS"/>
    <property type="match status" value="1"/>
</dbReference>
<dbReference type="InterPro" id="IPR000169">
    <property type="entry name" value="Pept_cys_AS"/>
</dbReference>
<dbReference type="Pfam" id="PF00112">
    <property type="entry name" value="Peptidase_C1"/>
    <property type="match status" value="1"/>
</dbReference>
<dbReference type="InterPro" id="IPR025661">
    <property type="entry name" value="Pept_asp_AS"/>
</dbReference>
<feature type="compositionally biased region" description="Low complexity" evidence="7">
    <location>
        <begin position="349"/>
        <end position="370"/>
    </location>
</feature>
<evidence type="ECO:0000256" key="3">
    <source>
        <dbReference type="ARBA" id="ARBA00022729"/>
    </source>
</evidence>
<keyword evidence="11" id="KW-1185">Reference proteome</keyword>
<dbReference type="Proteomes" id="UP000682877">
    <property type="component" value="Chromosome 4"/>
</dbReference>
<comment type="similarity">
    <text evidence="1">Belongs to the peptidase C1 family.</text>
</comment>
<dbReference type="InterPro" id="IPR038765">
    <property type="entry name" value="Papain-like_cys_pep_sf"/>
</dbReference>
<feature type="compositionally biased region" description="Pro residues" evidence="7">
    <location>
        <begin position="55"/>
        <end position="64"/>
    </location>
</feature>
<keyword evidence="3" id="KW-0732">Signal</keyword>
<dbReference type="InterPro" id="IPR013201">
    <property type="entry name" value="Prot_inhib_I29"/>
</dbReference>
<evidence type="ECO:0000256" key="5">
    <source>
        <dbReference type="ARBA" id="ARBA00022807"/>
    </source>
</evidence>
<dbReference type="SMART" id="SM00848">
    <property type="entry name" value="Inhibitor_I29"/>
    <property type="match status" value="1"/>
</dbReference>
<reference evidence="10" key="1">
    <citation type="submission" date="2021-01" db="EMBL/GenBank/DDBJ databases">
        <authorList>
            <person name="Bezrukov I."/>
        </authorList>
    </citation>
    <scope>NUCLEOTIDE SEQUENCE</scope>
</reference>
<evidence type="ECO:0000256" key="7">
    <source>
        <dbReference type="SAM" id="MobiDB-lite"/>
    </source>
</evidence>
<dbReference type="InterPro" id="IPR039417">
    <property type="entry name" value="Peptidase_C1A_papain-like"/>
</dbReference>